<feature type="transmembrane region" description="Helical" evidence="2">
    <location>
        <begin position="207"/>
        <end position="228"/>
    </location>
</feature>
<comment type="caution">
    <text evidence="4">The sequence shown here is derived from an EMBL/GenBank/DDBJ whole genome shotgun (WGS) entry which is preliminary data.</text>
</comment>
<dbReference type="InterPro" id="IPR002931">
    <property type="entry name" value="Transglutaminase-like"/>
</dbReference>
<dbReference type="SUPFAM" id="SSF54001">
    <property type="entry name" value="Cysteine proteinases"/>
    <property type="match status" value="1"/>
</dbReference>
<feature type="domain" description="Transglutaminase-like" evidence="3">
    <location>
        <begin position="458"/>
        <end position="519"/>
    </location>
</feature>
<feature type="region of interest" description="Disordered" evidence="1">
    <location>
        <begin position="518"/>
        <end position="570"/>
    </location>
</feature>
<evidence type="ECO:0000313" key="5">
    <source>
        <dbReference type="Proteomes" id="UP001501599"/>
    </source>
</evidence>
<organism evidence="4 5">
    <name type="scientific">Agrococcus versicolor</name>
    <dbReference type="NCBI Taxonomy" id="501482"/>
    <lineage>
        <taxon>Bacteria</taxon>
        <taxon>Bacillati</taxon>
        <taxon>Actinomycetota</taxon>
        <taxon>Actinomycetes</taxon>
        <taxon>Micrococcales</taxon>
        <taxon>Microbacteriaceae</taxon>
        <taxon>Agrococcus</taxon>
    </lineage>
</organism>
<keyword evidence="5" id="KW-1185">Reference proteome</keyword>
<feature type="transmembrane region" description="Helical" evidence="2">
    <location>
        <begin position="32"/>
        <end position="51"/>
    </location>
</feature>
<dbReference type="RefSeq" id="WP_344343321.1">
    <property type="nucleotide sequence ID" value="NZ_BAAAQT010000006.1"/>
</dbReference>
<accession>A0ABN3ATA3</accession>
<evidence type="ECO:0000256" key="2">
    <source>
        <dbReference type="SAM" id="Phobius"/>
    </source>
</evidence>
<dbReference type="InterPro" id="IPR038765">
    <property type="entry name" value="Papain-like_cys_pep_sf"/>
</dbReference>
<proteinExistence type="predicted"/>
<dbReference type="Gene3D" id="3.10.620.30">
    <property type="match status" value="1"/>
</dbReference>
<dbReference type="InterPro" id="IPR052901">
    <property type="entry name" value="Bact_TGase-like"/>
</dbReference>
<dbReference type="Pfam" id="PF01841">
    <property type="entry name" value="Transglut_core"/>
    <property type="match status" value="1"/>
</dbReference>
<dbReference type="EMBL" id="BAAAQT010000006">
    <property type="protein sequence ID" value="GAA2174523.1"/>
    <property type="molecule type" value="Genomic_DNA"/>
</dbReference>
<dbReference type="PANTHER" id="PTHR42736">
    <property type="entry name" value="PROTEIN-GLUTAMINE GAMMA-GLUTAMYLTRANSFERASE"/>
    <property type="match status" value="1"/>
</dbReference>
<feature type="compositionally biased region" description="Pro residues" evidence="1">
    <location>
        <begin position="539"/>
        <end position="548"/>
    </location>
</feature>
<reference evidence="4 5" key="1">
    <citation type="journal article" date="2019" name="Int. J. Syst. Evol. Microbiol.">
        <title>The Global Catalogue of Microorganisms (GCM) 10K type strain sequencing project: providing services to taxonomists for standard genome sequencing and annotation.</title>
        <authorList>
            <consortium name="The Broad Institute Genomics Platform"/>
            <consortium name="The Broad Institute Genome Sequencing Center for Infectious Disease"/>
            <person name="Wu L."/>
            <person name="Ma J."/>
        </authorList>
    </citation>
    <scope>NUCLEOTIDE SEQUENCE [LARGE SCALE GENOMIC DNA]</scope>
    <source>
        <strain evidence="4 5">JCM 16026</strain>
    </source>
</reference>
<feature type="transmembrane region" description="Helical" evidence="2">
    <location>
        <begin position="145"/>
        <end position="163"/>
    </location>
</feature>
<gene>
    <name evidence="4" type="ORF">GCM10009846_20800</name>
</gene>
<keyword evidence="2" id="KW-0812">Transmembrane</keyword>
<feature type="transmembrane region" description="Helical" evidence="2">
    <location>
        <begin position="577"/>
        <end position="604"/>
    </location>
</feature>
<sequence length="713" mass="74273">MTQWRLAALTTSVLAILAACLPMGALFGSTRIVPVVATALLVGTGIALLGWWRRWPALWLILVGIAAFLVVAPPLAAPEALAGILPTFDAYGIVVPAIWQSWRDILTIAPPVGVGSGVLVAPLLLVLVGSAISGSVVLRVHRAELAGIVPVAIAAWTILFGPAKPWEPVLHAVLVMSLVVALVSIVRQARRRRAAPRTLSTLWRRTVASLTVAAAAIACGVVGGAVSLGDRVVLRSEPVALDTSDLASPLSAFRASHAPERRDETVVVATGMRSGDRLVVAVLDAYDGVVAGIGDAAFVRMPAVPPAGEDVLGVTVQDLDGTWVPHVGTPENVGFVGARAPQLQATLHVDADTGDLLATAGLEEGDAYEVAFARDAPVEDLAALTPAGAPRLDVVPPADAVTWLSGWTEDASTPGERLAGLVAGLASDGYLSHGTEGEPASRAGHSLARVAELFDGVMVGDGEQYAVTAALLAEQLGFPARIVVGYVPDVVDGAPTSVVAGDLDAWIEVSTQEAGWVTVPVTPDARPIPEEEATAPRPSTQPQPPAGPVLPEGGQDRGEQPADPVQPPAQDMEDRTLATVLGILALTLGGMLLLASPVLGILGAKLVRRRRRRLAPSSADRVDGAWREFVDAAVDRGRRGQAGATRLEYARDDGETGFARTIDAAMFGRAAPDDAAVDAAWAQGADLVAGLDRDRSRIERVRARLSLRSLLRR</sequence>
<dbReference type="PANTHER" id="PTHR42736:SF1">
    <property type="entry name" value="PROTEIN-GLUTAMINE GAMMA-GLUTAMYLTRANSFERASE"/>
    <property type="match status" value="1"/>
</dbReference>
<keyword evidence="2" id="KW-1133">Transmembrane helix</keyword>
<evidence type="ECO:0000256" key="1">
    <source>
        <dbReference type="SAM" id="MobiDB-lite"/>
    </source>
</evidence>
<keyword evidence="2" id="KW-0472">Membrane</keyword>
<evidence type="ECO:0000313" key="4">
    <source>
        <dbReference type="EMBL" id="GAA2174523.1"/>
    </source>
</evidence>
<feature type="transmembrane region" description="Helical" evidence="2">
    <location>
        <begin position="119"/>
        <end position="138"/>
    </location>
</feature>
<evidence type="ECO:0000259" key="3">
    <source>
        <dbReference type="Pfam" id="PF01841"/>
    </source>
</evidence>
<feature type="transmembrane region" description="Helical" evidence="2">
    <location>
        <begin position="169"/>
        <end position="186"/>
    </location>
</feature>
<feature type="transmembrane region" description="Helical" evidence="2">
    <location>
        <begin position="58"/>
        <end position="76"/>
    </location>
</feature>
<protein>
    <submittedName>
        <fullName evidence="4">Transglutaminase-like domain-containing protein</fullName>
    </submittedName>
</protein>
<dbReference type="Proteomes" id="UP001501599">
    <property type="component" value="Unassembled WGS sequence"/>
</dbReference>
<name>A0ABN3ATA3_9MICO</name>
<dbReference type="PROSITE" id="PS51257">
    <property type="entry name" value="PROKAR_LIPOPROTEIN"/>
    <property type="match status" value="1"/>
</dbReference>